<accession>A0A0H2ZDJ1</accession>
<dbReference type="AlphaFoldDB" id="A0A0H2ZDJ1"/>
<dbReference type="Proteomes" id="UP000000653">
    <property type="component" value="Chromosome"/>
</dbReference>
<protein>
    <submittedName>
        <fullName evidence="1">Uncharacterized protein</fullName>
    </submittedName>
</protein>
<dbReference type="BioCyc" id="PAER208963:G1G74-1848-MONOMER"/>
<dbReference type="KEGG" id="pau:PA14_22210"/>
<dbReference type="EMBL" id="CP000438">
    <property type="protein sequence ID" value="ABJ12479.1"/>
    <property type="molecule type" value="Genomic_DNA"/>
</dbReference>
<sequence length="111" mass="12442">MNTQIENTKSRFCSLNTFDALASLALYHTETNLRFPYPEHSDSSVAEYLALVYERLIAVSAAAGITAENAAQLLDRKVSEVRNKLEVSERKNLAEFNDQLASRLAYGRQNS</sequence>
<proteinExistence type="predicted"/>
<dbReference type="HOGENOM" id="CLU_2156127_0_0_6"/>
<dbReference type="RefSeq" id="WP_003138386.1">
    <property type="nucleotide sequence ID" value="NC_008463.1"/>
</dbReference>
<name>A0A0H2ZDJ1_PSEAB</name>
<evidence type="ECO:0000313" key="2">
    <source>
        <dbReference type="Proteomes" id="UP000000653"/>
    </source>
</evidence>
<reference evidence="1 2" key="1">
    <citation type="journal article" date="2006" name="Genome Biol.">
        <title>Genomic analysis reveals that Pseudomonas aeruginosa virulence is combinatorial.</title>
        <authorList>
            <person name="Lee D.G."/>
            <person name="Urbach J.M."/>
            <person name="Wu G."/>
            <person name="Liberati N.T."/>
            <person name="Feinbaum R.L."/>
            <person name="Miyata S."/>
            <person name="Diggins L.T."/>
            <person name="He J."/>
            <person name="Saucier M."/>
            <person name="Deziel E."/>
            <person name="Friedman L."/>
            <person name="Li L."/>
            <person name="Grills G."/>
            <person name="Montgomery K."/>
            <person name="Kucherlapati R."/>
            <person name="Rahme L.G."/>
            <person name="Ausubel F.M."/>
        </authorList>
    </citation>
    <scope>NUCLEOTIDE SEQUENCE [LARGE SCALE GENOMIC DNA]</scope>
    <source>
        <strain evidence="1 2">UCBPP-PA14</strain>
    </source>
</reference>
<organism evidence="1 2">
    <name type="scientific">Pseudomonas aeruginosa (strain UCBPP-PA14)</name>
    <dbReference type="NCBI Taxonomy" id="208963"/>
    <lineage>
        <taxon>Bacteria</taxon>
        <taxon>Pseudomonadati</taxon>
        <taxon>Pseudomonadota</taxon>
        <taxon>Gammaproteobacteria</taxon>
        <taxon>Pseudomonadales</taxon>
        <taxon>Pseudomonadaceae</taxon>
        <taxon>Pseudomonas</taxon>
    </lineage>
</organism>
<evidence type="ECO:0000313" key="1">
    <source>
        <dbReference type="EMBL" id="ABJ12479.1"/>
    </source>
</evidence>
<gene>
    <name evidence="1" type="ordered locus">PA14_22210</name>
</gene>